<dbReference type="SUPFAM" id="SSF55729">
    <property type="entry name" value="Acyl-CoA N-acyltransferases (Nat)"/>
    <property type="match status" value="1"/>
</dbReference>
<keyword evidence="5" id="KW-1185">Reference proteome</keyword>
<dbReference type="KEGG" id="ati:AL072_22270"/>
<dbReference type="PANTHER" id="PTHR31438:SF1">
    <property type="entry name" value="LYSINE N-ACYLTRANSFERASE C17G9.06C-RELATED"/>
    <property type="match status" value="1"/>
</dbReference>
<evidence type="ECO:0000259" key="3">
    <source>
        <dbReference type="SMART" id="SM01006"/>
    </source>
</evidence>
<dbReference type="RefSeq" id="WP_045584366.1">
    <property type="nucleotide sequence ID" value="NZ_CP012403.1"/>
</dbReference>
<dbReference type="InterPro" id="IPR016181">
    <property type="entry name" value="Acyl_CoA_acyltransferase"/>
</dbReference>
<reference evidence="4 5" key="2">
    <citation type="journal article" date="2016" name="Genome Announc.">
        <title>Complete Genome Sequence of a Strain of Azospirillum thiophilum Isolated from a Sulfide Spring.</title>
        <authorList>
            <person name="Fomenkov A."/>
            <person name="Vincze T."/>
            <person name="Grabovich M."/>
            <person name="Anton B.P."/>
            <person name="Dubinina G."/>
            <person name="Orlova M."/>
            <person name="Belousova E."/>
            <person name="Roberts R.J."/>
        </authorList>
    </citation>
    <scope>NUCLEOTIDE SEQUENCE [LARGE SCALE GENOMIC DNA]</scope>
    <source>
        <strain evidence="4 5">BV-S</strain>
    </source>
</reference>
<comment type="pathway">
    <text evidence="1">Siderophore biosynthesis.</text>
</comment>
<sequence>MTSSHTLPLPDGRRLTAGAEPGRVRLSIDGRPLLSAACEPMEGGVALIPDRPPGLPPGLPDPLSADAAWAAACWLFTRDPACRILVWRGIEPDPEALRSGLLLADGGGGAICRRDAFWQLPGPWLRGPGTTGYPAIAHGDGAHLCRPPKPAGELYRRFDPALGLWISLRSLDIDADLERFNRWQNNPRVLAFWQEGGDFLRHRAYLEGLAGDPHVQTLIGCFDDEPFAYFEAYWAKEDRIAPFCAPGDHDRGIHMLVGEEHHRGPHKVRSWLPALVHWLFLSDARTGRVVSEPRADNARMIGHMQSLGFLREREFDFPHKRAALMVLDRRDFFDRCPGLSEPSSTTAAHDKSVRMKDSP</sequence>
<evidence type="ECO:0000313" key="5">
    <source>
        <dbReference type="Proteomes" id="UP000069935"/>
    </source>
</evidence>
<evidence type="ECO:0000313" key="4">
    <source>
        <dbReference type="EMBL" id="ALG73688.1"/>
    </source>
</evidence>
<dbReference type="GO" id="GO:0019290">
    <property type="term" value="P:siderophore biosynthetic process"/>
    <property type="evidence" value="ECO:0007669"/>
    <property type="project" value="InterPro"/>
</dbReference>
<feature type="domain" description="Acyltransferase MbtK/IucB-like conserved" evidence="3">
    <location>
        <begin position="169"/>
        <end position="216"/>
    </location>
</feature>
<dbReference type="PANTHER" id="PTHR31438">
    <property type="entry name" value="LYSINE N-ACYLTRANSFERASE C17G9.06C-RELATED"/>
    <property type="match status" value="1"/>
</dbReference>
<name>A0AAC8ZVE5_9PROT</name>
<dbReference type="AlphaFoldDB" id="A0AAC8ZVE5"/>
<dbReference type="EMBL" id="CP012403">
    <property type="protein sequence ID" value="ALG73688.1"/>
    <property type="molecule type" value="Genomic_DNA"/>
</dbReference>
<dbReference type="Gene3D" id="3.40.630.30">
    <property type="match status" value="1"/>
</dbReference>
<feature type="region of interest" description="Disordered" evidence="2">
    <location>
        <begin position="338"/>
        <end position="359"/>
    </location>
</feature>
<evidence type="ECO:0000256" key="2">
    <source>
        <dbReference type="SAM" id="MobiDB-lite"/>
    </source>
</evidence>
<protein>
    <submittedName>
        <fullName evidence="4">Acetyltransferase</fullName>
    </submittedName>
</protein>
<accession>A0AAC8ZVE5</accession>
<dbReference type="Pfam" id="PF13523">
    <property type="entry name" value="Acetyltransf_8"/>
    <property type="match status" value="1"/>
</dbReference>
<evidence type="ECO:0000256" key="1">
    <source>
        <dbReference type="ARBA" id="ARBA00004924"/>
    </source>
</evidence>
<gene>
    <name evidence="4" type="ORF">AL072_22270</name>
</gene>
<dbReference type="GO" id="GO:0016410">
    <property type="term" value="F:N-acyltransferase activity"/>
    <property type="evidence" value="ECO:0007669"/>
    <property type="project" value="TreeGrafter"/>
</dbReference>
<reference evidence="5" key="1">
    <citation type="submission" date="2015-12" db="EMBL/GenBank/DDBJ databases">
        <title>Complete Genome Sequence of Azospirillum thiophilum BV-S.</title>
        <authorList>
            <person name="Fomenkov A."/>
            <person name="Vincze T."/>
            <person name="Grabovich M."/>
            <person name="Dubinina G."/>
            <person name="Orlova M."/>
            <person name="Belousova E."/>
            <person name="Roberts R.J."/>
        </authorList>
    </citation>
    <scope>NUCLEOTIDE SEQUENCE [LARGE SCALE GENOMIC DNA]</scope>
    <source>
        <strain evidence="5">BV-S</strain>
    </source>
</reference>
<proteinExistence type="predicted"/>
<dbReference type="SMART" id="SM01006">
    <property type="entry name" value="AlcB"/>
    <property type="match status" value="1"/>
</dbReference>
<dbReference type="Proteomes" id="UP000069935">
    <property type="component" value="Chromosome 3"/>
</dbReference>
<dbReference type="InterPro" id="IPR019432">
    <property type="entry name" value="Acyltransferase_MbtK/IucB-like"/>
</dbReference>
<organism evidence="4 5">
    <name type="scientific">Azospirillum thiophilum</name>
    <dbReference type="NCBI Taxonomy" id="528244"/>
    <lineage>
        <taxon>Bacteria</taxon>
        <taxon>Pseudomonadati</taxon>
        <taxon>Pseudomonadota</taxon>
        <taxon>Alphaproteobacteria</taxon>
        <taxon>Rhodospirillales</taxon>
        <taxon>Azospirillaceae</taxon>
        <taxon>Azospirillum</taxon>
    </lineage>
</organism>
<feature type="compositionally biased region" description="Basic and acidic residues" evidence="2">
    <location>
        <begin position="348"/>
        <end position="359"/>
    </location>
</feature>